<keyword evidence="1" id="KW-0472">Membrane</keyword>
<evidence type="ECO:0000313" key="3">
    <source>
        <dbReference type="Proteomes" id="UP000034455"/>
    </source>
</evidence>
<dbReference type="EMBL" id="LAKJ01000012">
    <property type="protein sequence ID" value="KKI63918.1"/>
    <property type="molecule type" value="Genomic_DNA"/>
</dbReference>
<feature type="transmembrane region" description="Helical" evidence="1">
    <location>
        <begin position="6"/>
        <end position="27"/>
    </location>
</feature>
<evidence type="ECO:0000256" key="1">
    <source>
        <dbReference type="SAM" id="Phobius"/>
    </source>
</evidence>
<proteinExistence type="predicted"/>
<feature type="transmembrane region" description="Helical" evidence="1">
    <location>
        <begin position="48"/>
        <end position="65"/>
    </location>
</feature>
<name>A0A0M2P1W7_STACC</name>
<keyword evidence="1" id="KW-0812">Transmembrane</keyword>
<keyword evidence="1" id="KW-1133">Transmembrane helix</keyword>
<organism evidence="2 3">
    <name type="scientific">Staphylococcus cohnii subsp. cohnii</name>
    <dbReference type="NCBI Taxonomy" id="74704"/>
    <lineage>
        <taxon>Bacteria</taxon>
        <taxon>Bacillati</taxon>
        <taxon>Bacillota</taxon>
        <taxon>Bacilli</taxon>
        <taxon>Bacillales</taxon>
        <taxon>Staphylococcaceae</taxon>
        <taxon>Staphylococcus</taxon>
        <taxon>Staphylococcus cohnii species complex</taxon>
    </lineage>
</organism>
<dbReference type="RefSeq" id="WP_019469921.1">
    <property type="nucleotide sequence ID" value="NZ_BKAS01000002.1"/>
</dbReference>
<evidence type="ECO:0000313" key="2">
    <source>
        <dbReference type="EMBL" id="KKI63918.1"/>
    </source>
</evidence>
<gene>
    <name evidence="2" type="ORF">UF66_0407</name>
</gene>
<accession>A0A0M2P1W7</accession>
<dbReference type="AlphaFoldDB" id="A0A0M2P1W7"/>
<comment type="caution">
    <text evidence="2">The sequence shown here is derived from an EMBL/GenBank/DDBJ whole genome shotgun (WGS) entry which is preliminary data.</text>
</comment>
<dbReference type="PATRIC" id="fig|74704.6.peg.421"/>
<dbReference type="GeneID" id="58098608"/>
<protein>
    <submittedName>
        <fullName evidence="2">Uncharacterized protein</fullName>
    </submittedName>
</protein>
<reference evidence="2 3" key="1">
    <citation type="submission" date="2015-03" db="EMBL/GenBank/DDBJ databases">
        <title>Genome Assembly of Staphylococcus cohnii subsp. cohnii strain G22B2.</title>
        <authorList>
            <person name="Nair G."/>
            <person name="Kaur G."/>
            <person name="Khatri I."/>
            <person name="Singh N.K."/>
            <person name="Sathyabama S."/>
            <person name="Maurya S.K."/>
            <person name="Subramanian S."/>
            <person name="Agrewala J.N."/>
            <person name="Mayilraj S."/>
        </authorList>
    </citation>
    <scope>NUCLEOTIDE SEQUENCE [LARGE SCALE GENOMIC DNA]</scope>
    <source>
        <strain evidence="2 3">G22B2</strain>
    </source>
</reference>
<sequence>MQLFLLTLLGIIFVFVYASNSTILLHIKLIRRAENEGTAAMNGKQCRFMWCLFAVMATGFYLLLLNSNLF</sequence>
<dbReference type="Proteomes" id="UP000034455">
    <property type="component" value="Unassembled WGS sequence"/>
</dbReference>